<evidence type="ECO:0000313" key="3">
    <source>
        <dbReference type="EMBL" id="NNH11523.1"/>
    </source>
</evidence>
<keyword evidence="2" id="KW-0732">Signal</keyword>
<dbReference type="RefSeq" id="WP_053822626.1">
    <property type="nucleotide sequence ID" value="NZ_BAAAEB010000036.1"/>
</dbReference>
<comment type="caution">
    <text evidence="3">The sequence shown here is derived from an EMBL/GenBank/DDBJ whole genome shotgun (WGS) entry which is preliminary data.</text>
</comment>
<feature type="compositionally biased region" description="Basic and acidic residues" evidence="1">
    <location>
        <begin position="252"/>
        <end position="263"/>
    </location>
</feature>
<dbReference type="Proteomes" id="UP000542973">
    <property type="component" value="Unassembled WGS sequence"/>
</dbReference>
<dbReference type="EMBL" id="JABEMD010000016">
    <property type="protein sequence ID" value="NNH11523.1"/>
    <property type="molecule type" value="Genomic_DNA"/>
</dbReference>
<feature type="signal peptide" evidence="2">
    <location>
        <begin position="1"/>
        <end position="27"/>
    </location>
</feature>
<evidence type="ECO:0000313" key="4">
    <source>
        <dbReference type="Proteomes" id="UP000542973"/>
    </source>
</evidence>
<accession>A0A6N1BRI7</accession>
<sequence>MRFHLAGLAVAGLAAAGVLAAAPAVHAASAASASTASPANAAPAASAAPAANAARPVQNPSSPSTADLLAPMLGTLKIGNPMPDLPDCADKRTPDGTDVTAFCVEVRGDGAMRQVGVPRKQRPAFMDGPHALAVVDRNALVGLIVPTDGVRSEQSTLRTLTARYGKPFREEQVALLDKDGKTVNSVHAGWMQAPLTVEVYSIPDDPDTGSIELLLPRARTVMAQKDAAITQQLNPGAASAPSAPKAVAQKPKKGEGDGKPGSW</sequence>
<gene>
    <name evidence="3" type="ORF">HLB16_11600</name>
</gene>
<organism evidence="3 4">
    <name type="scientific">Cupriavidus gilardii</name>
    <dbReference type="NCBI Taxonomy" id="82541"/>
    <lineage>
        <taxon>Bacteria</taxon>
        <taxon>Pseudomonadati</taxon>
        <taxon>Pseudomonadota</taxon>
        <taxon>Betaproteobacteria</taxon>
        <taxon>Burkholderiales</taxon>
        <taxon>Burkholderiaceae</taxon>
        <taxon>Cupriavidus</taxon>
    </lineage>
</organism>
<feature type="region of interest" description="Disordered" evidence="1">
    <location>
        <begin position="232"/>
        <end position="263"/>
    </location>
</feature>
<feature type="compositionally biased region" description="Low complexity" evidence="1">
    <location>
        <begin position="235"/>
        <end position="249"/>
    </location>
</feature>
<reference evidence="3 4" key="1">
    <citation type="submission" date="2020-05" db="EMBL/GenBank/DDBJ databases">
        <title>MicrobeNet Type strains.</title>
        <authorList>
            <person name="Nicholson A.C."/>
        </authorList>
    </citation>
    <scope>NUCLEOTIDE SEQUENCE [LARGE SCALE GENOMIC DNA]</scope>
    <source>
        <strain evidence="3 4">ATCC 700815</strain>
    </source>
</reference>
<evidence type="ECO:0000256" key="2">
    <source>
        <dbReference type="SAM" id="SignalP"/>
    </source>
</evidence>
<evidence type="ECO:0000256" key="1">
    <source>
        <dbReference type="SAM" id="MobiDB-lite"/>
    </source>
</evidence>
<protein>
    <submittedName>
        <fullName evidence="3">Uncharacterized protein</fullName>
    </submittedName>
</protein>
<name>A0A6N1BRI7_9BURK</name>
<dbReference type="GeneID" id="70686918"/>
<dbReference type="AlphaFoldDB" id="A0A6N1BRI7"/>
<feature type="chain" id="PRO_5043590765" evidence="2">
    <location>
        <begin position="28"/>
        <end position="263"/>
    </location>
</feature>
<proteinExistence type="predicted"/>